<comment type="caution">
    <text evidence="2">The sequence shown here is derived from an EMBL/GenBank/DDBJ whole genome shotgun (WGS) entry which is preliminary data.</text>
</comment>
<keyword evidence="3" id="KW-1185">Reference proteome</keyword>
<accession>A0AAV6U3G5</accession>
<dbReference type="Proteomes" id="UP000827092">
    <property type="component" value="Unassembled WGS sequence"/>
</dbReference>
<gene>
    <name evidence="2" type="ORF">JTE90_001831</name>
</gene>
<sequence>MPLVPKWRNATRHLKIDELLNSPALNPHVTIRPFSVDEKKRNPTPNPYAARRPQMFGPLKSPTVNPHVTIRPFSVDEQERIPTVQHSRYPPTPFPSI</sequence>
<evidence type="ECO:0000313" key="3">
    <source>
        <dbReference type="Proteomes" id="UP000827092"/>
    </source>
</evidence>
<feature type="region of interest" description="Disordered" evidence="1">
    <location>
        <begin position="31"/>
        <end position="97"/>
    </location>
</feature>
<proteinExistence type="predicted"/>
<dbReference type="EMBL" id="JAFNEN010000694">
    <property type="protein sequence ID" value="KAG8178468.1"/>
    <property type="molecule type" value="Genomic_DNA"/>
</dbReference>
<dbReference type="AlphaFoldDB" id="A0AAV6U3G5"/>
<evidence type="ECO:0000313" key="2">
    <source>
        <dbReference type="EMBL" id="KAG8178468.1"/>
    </source>
</evidence>
<name>A0AAV6U3G5_9ARAC</name>
<reference evidence="2 3" key="1">
    <citation type="journal article" date="2022" name="Nat. Ecol. Evol.">
        <title>A masculinizing supergene underlies an exaggerated male reproductive morph in a spider.</title>
        <authorList>
            <person name="Hendrickx F."/>
            <person name="De Corte Z."/>
            <person name="Sonet G."/>
            <person name="Van Belleghem S.M."/>
            <person name="Kostlbacher S."/>
            <person name="Vangestel C."/>
        </authorList>
    </citation>
    <scope>NUCLEOTIDE SEQUENCE [LARGE SCALE GENOMIC DNA]</scope>
    <source>
        <strain evidence="2">W744_W776</strain>
    </source>
</reference>
<protein>
    <submittedName>
        <fullName evidence="2">Uncharacterized protein</fullName>
    </submittedName>
</protein>
<organism evidence="2 3">
    <name type="scientific">Oedothorax gibbosus</name>
    <dbReference type="NCBI Taxonomy" id="931172"/>
    <lineage>
        <taxon>Eukaryota</taxon>
        <taxon>Metazoa</taxon>
        <taxon>Ecdysozoa</taxon>
        <taxon>Arthropoda</taxon>
        <taxon>Chelicerata</taxon>
        <taxon>Arachnida</taxon>
        <taxon>Araneae</taxon>
        <taxon>Araneomorphae</taxon>
        <taxon>Entelegynae</taxon>
        <taxon>Araneoidea</taxon>
        <taxon>Linyphiidae</taxon>
        <taxon>Erigoninae</taxon>
        <taxon>Oedothorax</taxon>
    </lineage>
</organism>
<evidence type="ECO:0000256" key="1">
    <source>
        <dbReference type="SAM" id="MobiDB-lite"/>
    </source>
</evidence>